<keyword evidence="4" id="KW-0804">Transcription</keyword>
<keyword evidence="2" id="KW-0805">Transcription regulation</keyword>
<dbReference type="GO" id="GO:0003700">
    <property type="term" value="F:DNA-binding transcription factor activity"/>
    <property type="evidence" value="ECO:0007669"/>
    <property type="project" value="InterPro"/>
</dbReference>
<gene>
    <name evidence="6" type="ordered locus">Mmwyl1_0178</name>
</gene>
<comment type="similarity">
    <text evidence="1">Belongs to the LysR transcriptional regulatory family.</text>
</comment>
<dbReference type="InterPro" id="IPR000847">
    <property type="entry name" value="LysR_HTH_N"/>
</dbReference>
<dbReference type="AlphaFoldDB" id="A6VRP1"/>
<protein>
    <submittedName>
        <fullName evidence="6">Transcriptional regulator, LysR family</fullName>
    </submittedName>
</protein>
<dbReference type="SUPFAM" id="SSF46785">
    <property type="entry name" value="Winged helix' DNA-binding domain"/>
    <property type="match status" value="1"/>
</dbReference>
<keyword evidence="3" id="KW-0238">DNA-binding</keyword>
<sequence length="315" mass="35799">MIKISDHVESVMKLDQLRAFIAVVETGSFRSAADSIHKTQPGISAAVKALEEQYGISLFDRNSYRPTLTAEGHAFFLQSKKLMSQVLQLENLGHDLAQGTEAPLQLCLSQMALDDNCMMRIKAFQQQHADVTLDITTDHLYGVQEKLAKDKCEIAIGPRYGLDDRHAFIEINKITMITVMSPELLATVNTSDTKIKQQQLYSIPQILVTNTAANTSGNGHRYVLPTGKRWYVNDFQIKKNLLLHGFGWARMPKHYIQSELDNKQLIPIEVENFTSQNQLPIFMIRLRHQTQSYQANLFWEMMRGFSPSPTIETDL</sequence>
<evidence type="ECO:0000256" key="1">
    <source>
        <dbReference type="ARBA" id="ARBA00009437"/>
    </source>
</evidence>
<dbReference type="SUPFAM" id="SSF53850">
    <property type="entry name" value="Periplasmic binding protein-like II"/>
    <property type="match status" value="1"/>
</dbReference>
<evidence type="ECO:0000313" key="6">
    <source>
        <dbReference type="EMBL" id="ABR69120.1"/>
    </source>
</evidence>
<dbReference type="Pfam" id="PF03466">
    <property type="entry name" value="LysR_substrate"/>
    <property type="match status" value="1"/>
</dbReference>
<accession>A6VRP1</accession>
<dbReference type="KEGG" id="mmw:Mmwyl1_0178"/>
<dbReference type="eggNOG" id="COG0583">
    <property type="taxonomic scope" value="Bacteria"/>
</dbReference>
<dbReference type="PANTHER" id="PTHR30126">
    <property type="entry name" value="HTH-TYPE TRANSCRIPTIONAL REGULATOR"/>
    <property type="match status" value="1"/>
</dbReference>
<dbReference type="InterPro" id="IPR036390">
    <property type="entry name" value="WH_DNA-bd_sf"/>
</dbReference>
<dbReference type="Gene3D" id="1.10.10.10">
    <property type="entry name" value="Winged helix-like DNA-binding domain superfamily/Winged helix DNA-binding domain"/>
    <property type="match status" value="1"/>
</dbReference>
<organism evidence="6">
    <name type="scientific">Marinomonas sp. (strain MWYL1)</name>
    <dbReference type="NCBI Taxonomy" id="400668"/>
    <lineage>
        <taxon>Bacteria</taxon>
        <taxon>Pseudomonadati</taxon>
        <taxon>Pseudomonadota</taxon>
        <taxon>Gammaproteobacteria</taxon>
        <taxon>Oceanospirillales</taxon>
        <taxon>Oceanospirillaceae</taxon>
        <taxon>Marinomonas</taxon>
    </lineage>
</organism>
<dbReference type="EMBL" id="CP000749">
    <property type="protein sequence ID" value="ABR69120.1"/>
    <property type="molecule type" value="Genomic_DNA"/>
</dbReference>
<evidence type="ECO:0000256" key="3">
    <source>
        <dbReference type="ARBA" id="ARBA00023125"/>
    </source>
</evidence>
<name>A6VRP1_MARMS</name>
<proteinExistence type="inferred from homology"/>
<evidence type="ECO:0000259" key="5">
    <source>
        <dbReference type="PROSITE" id="PS50931"/>
    </source>
</evidence>
<evidence type="ECO:0000256" key="4">
    <source>
        <dbReference type="ARBA" id="ARBA00023163"/>
    </source>
</evidence>
<dbReference type="InterPro" id="IPR036388">
    <property type="entry name" value="WH-like_DNA-bd_sf"/>
</dbReference>
<dbReference type="GO" id="GO:0000976">
    <property type="term" value="F:transcription cis-regulatory region binding"/>
    <property type="evidence" value="ECO:0007669"/>
    <property type="project" value="TreeGrafter"/>
</dbReference>
<dbReference type="FunFam" id="1.10.10.10:FF:000001">
    <property type="entry name" value="LysR family transcriptional regulator"/>
    <property type="match status" value="1"/>
</dbReference>
<dbReference type="HOGENOM" id="CLU_039613_35_0_6"/>
<dbReference type="STRING" id="400668.Mmwyl1_0178"/>
<dbReference type="Pfam" id="PF00126">
    <property type="entry name" value="HTH_1"/>
    <property type="match status" value="1"/>
</dbReference>
<dbReference type="InterPro" id="IPR005119">
    <property type="entry name" value="LysR_subst-bd"/>
</dbReference>
<dbReference type="PROSITE" id="PS50931">
    <property type="entry name" value="HTH_LYSR"/>
    <property type="match status" value="1"/>
</dbReference>
<feature type="domain" description="HTH lysR-type" evidence="5">
    <location>
        <begin position="12"/>
        <end position="69"/>
    </location>
</feature>
<evidence type="ECO:0000256" key="2">
    <source>
        <dbReference type="ARBA" id="ARBA00023015"/>
    </source>
</evidence>
<dbReference type="Gene3D" id="3.40.190.290">
    <property type="match status" value="1"/>
</dbReference>
<dbReference type="PRINTS" id="PR00039">
    <property type="entry name" value="HTHLYSR"/>
</dbReference>
<dbReference type="PANTHER" id="PTHR30126:SF88">
    <property type="entry name" value="TRANSCRIPTIONAL REGULATOR-RELATED"/>
    <property type="match status" value="1"/>
</dbReference>
<reference evidence="6" key="1">
    <citation type="submission" date="2007-06" db="EMBL/GenBank/DDBJ databases">
        <title>Complete sequence of Marinomonas sp. MWYL1.</title>
        <authorList>
            <consortium name="US DOE Joint Genome Institute"/>
            <person name="Copeland A."/>
            <person name="Lucas S."/>
            <person name="Lapidus A."/>
            <person name="Barry K."/>
            <person name="Glavina del Rio T."/>
            <person name="Dalin E."/>
            <person name="Tice H."/>
            <person name="Pitluck S."/>
            <person name="Kiss H."/>
            <person name="Brettin T."/>
            <person name="Bruce D."/>
            <person name="Detter J.C."/>
            <person name="Han C."/>
            <person name="Schmutz J."/>
            <person name="Larimer F."/>
            <person name="Land M."/>
            <person name="Hauser L."/>
            <person name="Kyrpides N."/>
            <person name="Kim E."/>
            <person name="Johnston A.W.B."/>
            <person name="Todd J.D."/>
            <person name="Rogers R."/>
            <person name="Wexler M."/>
            <person name="Bond P.L."/>
            <person name="Li Y."/>
            <person name="Richardson P."/>
        </authorList>
    </citation>
    <scope>NUCLEOTIDE SEQUENCE [LARGE SCALE GENOMIC DNA]</scope>
    <source>
        <strain evidence="6">MWYL1</strain>
    </source>
</reference>